<feature type="non-terminal residue" evidence="1">
    <location>
        <position position="76"/>
    </location>
</feature>
<dbReference type="AlphaFoldDB" id="A0A699XU46"/>
<protein>
    <submittedName>
        <fullName evidence="1">Uncharacterized protein</fullName>
    </submittedName>
</protein>
<proteinExistence type="predicted"/>
<accession>A0A699XU46</accession>
<evidence type="ECO:0000313" key="1">
    <source>
        <dbReference type="EMBL" id="GFD61528.1"/>
    </source>
</evidence>
<gene>
    <name evidence="1" type="ORF">Tci_933497</name>
</gene>
<reference evidence="1" key="1">
    <citation type="journal article" date="2019" name="Sci. Rep.">
        <title>Draft genome of Tanacetum cinerariifolium, the natural source of mosquito coil.</title>
        <authorList>
            <person name="Yamashiro T."/>
            <person name="Shiraishi A."/>
            <person name="Satake H."/>
            <person name="Nakayama K."/>
        </authorList>
    </citation>
    <scope>NUCLEOTIDE SEQUENCE</scope>
</reference>
<organism evidence="1">
    <name type="scientific">Tanacetum cinerariifolium</name>
    <name type="common">Dalmatian daisy</name>
    <name type="synonym">Chrysanthemum cinerariifolium</name>
    <dbReference type="NCBI Taxonomy" id="118510"/>
    <lineage>
        <taxon>Eukaryota</taxon>
        <taxon>Viridiplantae</taxon>
        <taxon>Streptophyta</taxon>
        <taxon>Embryophyta</taxon>
        <taxon>Tracheophyta</taxon>
        <taxon>Spermatophyta</taxon>
        <taxon>Magnoliopsida</taxon>
        <taxon>eudicotyledons</taxon>
        <taxon>Gunneridae</taxon>
        <taxon>Pentapetalae</taxon>
        <taxon>asterids</taxon>
        <taxon>campanulids</taxon>
        <taxon>Asterales</taxon>
        <taxon>Asteraceae</taxon>
        <taxon>Asteroideae</taxon>
        <taxon>Anthemideae</taxon>
        <taxon>Anthemidinae</taxon>
        <taxon>Tanacetum</taxon>
    </lineage>
</organism>
<name>A0A699XU46_TANCI</name>
<dbReference type="EMBL" id="BKCJ011894266">
    <property type="protein sequence ID" value="GFD61528.1"/>
    <property type="molecule type" value="Genomic_DNA"/>
</dbReference>
<sequence length="76" mass="8656">RVLPDVHQVFHWLYSPKKSRGKGLQGNKTVDDSQETVDVSEEFEPELEPEPVNIEDASRRVVKKKVTISVDDNIVP</sequence>
<comment type="caution">
    <text evidence="1">The sequence shown here is derived from an EMBL/GenBank/DDBJ whole genome shotgun (WGS) entry which is preliminary data.</text>
</comment>
<feature type="non-terminal residue" evidence="1">
    <location>
        <position position="1"/>
    </location>
</feature>